<evidence type="ECO:0000259" key="7">
    <source>
        <dbReference type="PROSITE" id="PS50002"/>
    </source>
</evidence>
<dbReference type="InterPro" id="IPR051184">
    <property type="entry name" value="Tyrosine-phos_adapter"/>
</dbReference>
<evidence type="ECO:0000313" key="9">
    <source>
        <dbReference type="Proteomes" id="UP001208570"/>
    </source>
</evidence>
<evidence type="ECO:0000256" key="2">
    <source>
        <dbReference type="ARBA" id="ARBA00022999"/>
    </source>
</evidence>
<dbReference type="InterPro" id="IPR036860">
    <property type="entry name" value="SH2_dom_sf"/>
</dbReference>
<dbReference type="Pfam" id="PF00017">
    <property type="entry name" value="SH2"/>
    <property type="match status" value="1"/>
</dbReference>
<keyword evidence="9" id="KW-1185">Reference proteome</keyword>
<evidence type="ECO:0000313" key="8">
    <source>
        <dbReference type="EMBL" id="KAK2155708.1"/>
    </source>
</evidence>
<proteinExistence type="predicted"/>
<feature type="compositionally biased region" description="Polar residues" evidence="5">
    <location>
        <begin position="253"/>
        <end position="264"/>
    </location>
</feature>
<organism evidence="8 9">
    <name type="scientific">Paralvinella palmiformis</name>
    <dbReference type="NCBI Taxonomy" id="53620"/>
    <lineage>
        <taxon>Eukaryota</taxon>
        <taxon>Metazoa</taxon>
        <taxon>Spiralia</taxon>
        <taxon>Lophotrochozoa</taxon>
        <taxon>Annelida</taxon>
        <taxon>Polychaeta</taxon>
        <taxon>Sedentaria</taxon>
        <taxon>Canalipalpata</taxon>
        <taxon>Terebellida</taxon>
        <taxon>Terebelliformia</taxon>
        <taxon>Alvinellidae</taxon>
        <taxon>Paralvinella</taxon>
    </lineage>
</organism>
<feature type="compositionally biased region" description="Low complexity" evidence="5">
    <location>
        <begin position="265"/>
        <end position="275"/>
    </location>
</feature>
<comment type="caution">
    <text evidence="8">The sequence shown here is derived from an EMBL/GenBank/DDBJ whole genome shotgun (WGS) entry which is preliminary data.</text>
</comment>
<dbReference type="EMBL" id="JAODUP010000233">
    <property type="protein sequence ID" value="KAK2155708.1"/>
    <property type="molecule type" value="Genomic_DNA"/>
</dbReference>
<keyword evidence="1 4" id="KW-0728">SH3 domain</keyword>
<dbReference type="PRINTS" id="PR00401">
    <property type="entry name" value="SH2DOMAIN"/>
</dbReference>
<dbReference type="SUPFAM" id="SSF55550">
    <property type="entry name" value="SH2 domain"/>
    <property type="match status" value="1"/>
</dbReference>
<dbReference type="Pfam" id="PF00018">
    <property type="entry name" value="SH3_1"/>
    <property type="match status" value="3"/>
</dbReference>
<evidence type="ECO:0000256" key="1">
    <source>
        <dbReference type="ARBA" id="ARBA00022443"/>
    </source>
</evidence>
<dbReference type="AlphaFoldDB" id="A0AAD9N517"/>
<dbReference type="Proteomes" id="UP001208570">
    <property type="component" value="Unassembled WGS sequence"/>
</dbReference>
<evidence type="ECO:0000259" key="6">
    <source>
        <dbReference type="PROSITE" id="PS50001"/>
    </source>
</evidence>
<dbReference type="SUPFAM" id="SSF50044">
    <property type="entry name" value="SH3-domain"/>
    <property type="match status" value="3"/>
</dbReference>
<dbReference type="GO" id="GO:0005737">
    <property type="term" value="C:cytoplasm"/>
    <property type="evidence" value="ECO:0007669"/>
    <property type="project" value="TreeGrafter"/>
</dbReference>
<dbReference type="InterPro" id="IPR036028">
    <property type="entry name" value="SH3-like_dom_sf"/>
</dbReference>
<evidence type="ECO:0000256" key="3">
    <source>
        <dbReference type="PROSITE-ProRule" id="PRU00191"/>
    </source>
</evidence>
<dbReference type="SMART" id="SM00326">
    <property type="entry name" value="SH3"/>
    <property type="match status" value="3"/>
</dbReference>
<dbReference type="PRINTS" id="PR00452">
    <property type="entry name" value="SH3DOMAIN"/>
</dbReference>
<reference evidence="8" key="1">
    <citation type="journal article" date="2023" name="Mol. Biol. Evol.">
        <title>Third-Generation Sequencing Reveals the Adaptive Role of the Epigenome in Three Deep-Sea Polychaetes.</title>
        <authorList>
            <person name="Perez M."/>
            <person name="Aroh O."/>
            <person name="Sun Y."/>
            <person name="Lan Y."/>
            <person name="Juniper S.K."/>
            <person name="Young C.R."/>
            <person name="Angers B."/>
            <person name="Qian P.Y."/>
        </authorList>
    </citation>
    <scope>NUCLEOTIDE SEQUENCE</scope>
    <source>
        <strain evidence="8">P08H-3</strain>
    </source>
</reference>
<dbReference type="CDD" id="cd11767">
    <property type="entry name" value="SH3_Nck_3"/>
    <property type="match status" value="1"/>
</dbReference>
<feature type="non-terminal residue" evidence="8">
    <location>
        <position position="1"/>
    </location>
</feature>
<dbReference type="Gene3D" id="2.30.30.40">
    <property type="entry name" value="SH3 Domains"/>
    <property type="match status" value="3"/>
</dbReference>
<feature type="domain" description="SH3" evidence="7">
    <location>
        <begin position="108"/>
        <end position="168"/>
    </location>
</feature>
<dbReference type="Gene3D" id="3.30.505.10">
    <property type="entry name" value="SH2 domain"/>
    <property type="match status" value="1"/>
</dbReference>
<protein>
    <recommendedName>
        <fullName evidence="10">Cytoplasmic protein NCK2</fullName>
    </recommendedName>
</protein>
<name>A0AAD9N517_9ANNE</name>
<dbReference type="GO" id="GO:0030971">
    <property type="term" value="F:receptor tyrosine kinase binding"/>
    <property type="evidence" value="ECO:0007669"/>
    <property type="project" value="TreeGrafter"/>
</dbReference>
<dbReference type="PRINTS" id="PR00499">
    <property type="entry name" value="P67PHOX"/>
</dbReference>
<dbReference type="InterPro" id="IPR000980">
    <property type="entry name" value="SH2"/>
</dbReference>
<feature type="region of interest" description="Disordered" evidence="5">
    <location>
        <begin position="253"/>
        <end position="291"/>
    </location>
</feature>
<dbReference type="GO" id="GO:0048013">
    <property type="term" value="P:ephrin receptor signaling pathway"/>
    <property type="evidence" value="ECO:0007669"/>
    <property type="project" value="TreeGrafter"/>
</dbReference>
<dbReference type="CDD" id="cd11765">
    <property type="entry name" value="SH3_Nck_1"/>
    <property type="match status" value="1"/>
</dbReference>
<dbReference type="PANTHER" id="PTHR19969:SF14">
    <property type="entry name" value="DREADLOCKS, ISOFORM B"/>
    <property type="match status" value="1"/>
</dbReference>
<dbReference type="CDD" id="cd11766">
    <property type="entry name" value="SH3_Nck_2"/>
    <property type="match status" value="1"/>
</dbReference>
<dbReference type="GO" id="GO:0035591">
    <property type="term" value="F:signaling adaptor activity"/>
    <property type="evidence" value="ECO:0007669"/>
    <property type="project" value="TreeGrafter"/>
</dbReference>
<dbReference type="PROSITE" id="PS50001">
    <property type="entry name" value="SH2"/>
    <property type="match status" value="1"/>
</dbReference>
<dbReference type="GO" id="GO:0016477">
    <property type="term" value="P:cell migration"/>
    <property type="evidence" value="ECO:0007669"/>
    <property type="project" value="TreeGrafter"/>
</dbReference>
<evidence type="ECO:0008006" key="10">
    <source>
        <dbReference type="Google" id="ProtNLM"/>
    </source>
</evidence>
<dbReference type="InterPro" id="IPR001452">
    <property type="entry name" value="SH3_domain"/>
</dbReference>
<evidence type="ECO:0000256" key="5">
    <source>
        <dbReference type="SAM" id="MobiDB-lite"/>
    </source>
</evidence>
<feature type="domain" description="SH3" evidence="7">
    <location>
        <begin position="192"/>
        <end position="254"/>
    </location>
</feature>
<dbReference type="PANTHER" id="PTHR19969">
    <property type="entry name" value="SH2-SH3 ADAPTOR PROTEIN-RELATED"/>
    <property type="match status" value="1"/>
</dbReference>
<accession>A0AAD9N517</accession>
<dbReference type="SMART" id="SM00252">
    <property type="entry name" value="SH2"/>
    <property type="match status" value="1"/>
</dbReference>
<dbReference type="FunFam" id="2.30.30.40:FF:000110">
    <property type="entry name" value="Cytoplasmic protein"/>
    <property type="match status" value="1"/>
</dbReference>
<feature type="domain" description="SH3" evidence="7">
    <location>
        <begin position="6"/>
        <end position="65"/>
    </location>
</feature>
<evidence type="ECO:0000256" key="4">
    <source>
        <dbReference type="PROSITE-ProRule" id="PRU00192"/>
    </source>
</evidence>
<keyword evidence="2 3" id="KW-0727">SH2 domain</keyword>
<gene>
    <name evidence="8" type="ORF">LSH36_233g05030</name>
</gene>
<feature type="domain" description="SH2" evidence="6">
    <location>
        <begin position="303"/>
        <end position="400"/>
    </location>
</feature>
<dbReference type="FunFam" id="2.30.30.40:FF:000061">
    <property type="entry name" value="Cytoplasmic protein"/>
    <property type="match status" value="1"/>
</dbReference>
<sequence length="406" mass="46166">VEVCLKMADTVVAKYDYQAKDDKELNIRKNERLILLDDSKQWWKVQNNQNQSGFVPSNYVKKVKPSFFSSLRNTLGRKKGGEARTLCEKSQNGENVPERSINFETQTCDNTFAIAKYDYEANQDDELSISKGDRIVVLEKSPDGWWKGRKGTGQVGWFPSNYVTLEDDAQDMSMYANPASSCSENLSTDLEDSIETVVTLYAYEGSNSEELTFEKDELLEILQKPTNDPDWWRARNQRGDVGLVPKNYVQALSTDSGYPQTTPESQSNSSLSGQSHEGASSRTPSGGIRSRYRVAGPLERKDWYYGNIPRSECDQVLCQFAEDGDFVIRDSETNPGDYTLTLKATPKNKHFRIQRDNSSFCIGQQTFDTLDDLVDHYKRHPIFRSGREKLYLGKTFSHPDDGETCR</sequence>
<dbReference type="PROSITE" id="PS50002">
    <property type="entry name" value="SH3"/>
    <property type="match status" value="3"/>
</dbReference>